<accession>A0A8K0V0H6</accession>
<organism evidence="1 2">
    <name type="scientific">Cristinia sonorae</name>
    <dbReference type="NCBI Taxonomy" id="1940300"/>
    <lineage>
        <taxon>Eukaryota</taxon>
        <taxon>Fungi</taxon>
        <taxon>Dikarya</taxon>
        <taxon>Basidiomycota</taxon>
        <taxon>Agaricomycotina</taxon>
        <taxon>Agaricomycetes</taxon>
        <taxon>Agaricomycetidae</taxon>
        <taxon>Agaricales</taxon>
        <taxon>Pleurotineae</taxon>
        <taxon>Stephanosporaceae</taxon>
        <taxon>Cristinia</taxon>
    </lineage>
</organism>
<dbReference type="EMBL" id="JAEVFJ010000001">
    <property type="protein sequence ID" value="KAH8108045.1"/>
    <property type="molecule type" value="Genomic_DNA"/>
</dbReference>
<evidence type="ECO:0000313" key="1">
    <source>
        <dbReference type="EMBL" id="KAH8108045.1"/>
    </source>
</evidence>
<proteinExistence type="predicted"/>
<protein>
    <submittedName>
        <fullName evidence="1">Uncharacterized protein</fullName>
    </submittedName>
</protein>
<name>A0A8K0V0H6_9AGAR</name>
<reference evidence="1" key="1">
    <citation type="journal article" date="2021" name="New Phytol.">
        <title>Evolutionary innovations through gain and loss of genes in the ectomycorrhizal Boletales.</title>
        <authorList>
            <person name="Wu G."/>
            <person name="Miyauchi S."/>
            <person name="Morin E."/>
            <person name="Kuo A."/>
            <person name="Drula E."/>
            <person name="Varga T."/>
            <person name="Kohler A."/>
            <person name="Feng B."/>
            <person name="Cao Y."/>
            <person name="Lipzen A."/>
            <person name="Daum C."/>
            <person name="Hundley H."/>
            <person name="Pangilinan J."/>
            <person name="Johnson J."/>
            <person name="Barry K."/>
            <person name="LaButti K."/>
            <person name="Ng V."/>
            <person name="Ahrendt S."/>
            <person name="Min B."/>
            <person name="Choi I.G."/>
            <person name="Park H."/>
            <person name="Plett J.M."/>
            <person name="Magnuson J."/>
            <person name="Spatafora J.W."/>
            <person name="Nagy L.G."/>
            <person name="Henrissat B."/>
            <person name="Grigoriev I.V."/>
            <person name="Yang Z.L."/>
            <person name="Xu J."/>
            <person name="Martin F.M."/>
        </authorList>
    </citation>
    <scope>NUCLEOTIDE SEQUENCE</scope>
    <source>
        <strain evidence="1">KKN 215</strain>
    </source>
</reference>
<sequence>MVTLRRTQVISTAILSILQFSKTVLSSFSASAVVFAATTAHATPIASVWTRDDTQAGTIYGGSAGLFGNGIYNTVGSHSHIADKGASSSSIGGAYAGESWLLPEGNSGYTIVRAGNTGTSENGREVNDWV</sequence>
<gene>
    <name evidence="1" type="ORF">BXZ70DRAFT_1003456</name>
</gene>
<comment type="caution">
    <text evidence="1">The sequence shown here is derived from an EMBL/GenBank/DDBJ whole genome shotgun (WGS) entry which is preliminary data.</text>
</comment>
<dbReference type="AlphaFoldDB" id="A0A8K0V0H6"/>
<dbReference type="Proteomes" id="UP000813824">
    <property type="component" value="Unassembled WGS sequence"/>
</dbReference>
<keyword evidence="2" id="KW-1185">Reference proteome</keyword>
<evidence type="ECO:0000313" key="2">
    <source>
        <dbReference type="Proteomes" id="UP000813824"/>
    </source>
</evidence>